<gene>
    <name evidence="1" type="ORF">TSPGSL018_5620</name>
</gene>
<proteinExistence type="predicted"/>
<name>A0A061SBF3_9CHLO</name>
<protein>
    <submittedName>
        <fullName evidence="1">Uncharacterized protein</fullName>
    </submittedName>
</protein>
<sequence length="38" mass="4112">MGRGKSGLWHRGGGTRIGELMNESGRCLKRAAPTNWGL</sequence>
<organism evidence="1">
    <name type="scientific">Tetraselmis sp. GSL018</name>
    <dbReference type="NCBI Taxonomy" id="582737"/>
    <lineage>
        <taxon>Eukaryota</taxon>
        <taxon>Viridiplantae</taxon>
        <taxon>Chlorophyta</taxon>
        <taxon>core chlorophytes</taxon>
        <taxon>Chlorodendrophyceae</taxon>
        <taxon>Chlorodendrales</taxon>
        <taxon>Chlorodendraceae</taxon>
        <taxon>Tetraselmis</taxon>
    </lineage>
</organism>
<reference evidence="1" key="1">
    <citation type="submission" date="2014-05" db="EMBL/GenBank/DDBJ databases">
        <title>The transcriptome of the halophilic microalga Tetraselmis sp. GSL018 isolated from the Great Salt Lake, Utah.</title>
        <authorList>
            <person name="Jinkerson R.E."/>
            <person name="D'Adamo S."/>
            <person name="Posewitz M.C."/>
        </authorList>
    </citation>
    <scope>NUCLEOTIDE SEQUENCE</scope>
    <source>
        <strain evidence="1">GSL018</strain>
    </source>
</reference>
<dbReference type="AlphaFoldDB" id="A0A061SBF3"/>
<dbReference type="EMBL" id="GBEZ01002583">
    <property type="protein sequence ID" value="JAC82487.1"/>
    <property type="molecule type" value="Transcribed_RNA"/>
</dbReference>
<accession>A0A061SBF3</accession>
<evidence type="ECO:0000313" key="1">
    <source>
        <dbReference type="EMBL" id="JAC82487.1"/>
    </source>
</evidence>